<keyword evidence="2 5" id="KW-0812">Transmembrane</keyword>
<dbReference type="RefSeq" id="WP_341834976.1">
    <property type="nucleotide sequence ID" value="NZ_CP149822.1"/>
</dbReference>
<reference evidence="8" key="1">
    <citation type="submission" date="2024-03" db="EMBL/GenBank/DDBJ databases">
        <title>Chitinophaga horti sp. nov., isolated from garden soil.</title>
        <authorList>
            <person name="Lee D.S."/>
            <person name="Han D.M."/>
            <person name="Baek J.H."/>
            <person name="Choi D.G."/>
            <person name="Jeon J.H."/>
            <person name="Jeon C.O."/>
        </authorList>
    </citation>
    <scope>NUCLEOTIDE SEQUENCE [LARGE SCALE GENOMIC DNA]</scope>
    <source>
        <strain evidence="8">GPA1</strain>
    </source>
</reference>
<dbReference type="InterPro" id="IPR020846">
    <property type="entry name" value="MFS_dom"/>
</dbReference>
<feature type="transmembrane region" description="Helical" evidence="5">
    <location>
        <begin position="294"/>
        <end position="313"/>
    </location>
</feature>
<feature type="transmembrane region" description="Helical" evidence="5">
    <location>
        <begin position="138"/>
        <end position="157"/>
    </location>
</feature>
<feature type="domain" description="Major facilitator superfamily (MFS) profile" evidence="6">
    <location>
        <begin position="203"/>
        <end position="383"/>
    </location>
</feature>
<feature type="transmembrane region" description="Helical" evidence="5">
    <location>
        <begin position="44"/>
        <end position="68"/>
    </location>
</feature>
<name>A0ABZ2YKV8_9BACT</name>
<evidence type="ECO:0000256" key="4">
    <source>
        <dbReference type="ARBA" id="ARBA00023136"/>
    </source>
</evidence>
<feature type="transmembrane region" description="Helical" evidence="5">
    <location>
        <begin position="204"/>
        <end position="222"/>
    </location>
</feature>
<feature type="transmembrane region" description="Helical" evidence="5">
    <location>
        <begin position="325"/>
        <end position="349"/>
    </location>
</feature>
<sequence length="383" mass="40433">MIAIDKQKARLSVAAFFFLNGLCFASWASRIPAIQEHLRLSEAALGSLLLCIPVGALISLPIAGWLVTRSGSRPVMILAAVLYAVFLFCIGQSNNPWVLGFVLFLFGFAGNLGNISVNTQAVSVEGLYGKSIMSSFHAVWSLAGLAGAGIGTLMVNLRTPPSQHFMMVAGAALLIVVLSFRNALPHTKTTGGRQPIFVKPDKALISLGIIAFCCMICEGTMYDWSGVYFAKVVEADTGKVTIGYTAFTAATTSGRFIGDWLTKRFGIHGMLKGSGILAALGLLLAVALPTVWFSAAGFFLVGLGVSTVIPLVYSEAGRTKTMSQSMALAAVSTFGFFGFLLGPPLIGFIAEASGLRISFIFIAVMASMITVMAMRKQAANGGK</sequence>
<dbReference type="InterPro" id="IPR051788">
    <property type="entry name" value="MFS_Transporter"/>
</dbReference>
<dbReference type="PANTHER" id="PTHR23514">
    <property type="entry name" value="BYPASS OF STOP CODON PROTEIN 6"/>
    <property type="match status" value="1"/>
</dbReference>
<feature type="transmembrane region" description="Helical" evidence="5">
    <location>
        <begin position="75"/>
        <end position="93"/>
    </location>
</feature>
<dbReference type="InterPro" id="IPR011701">
    <property type="entry name" value="MFS"/>
</dbReference>
<dbReference type="Proteomes" id="UP001485459">
    <property type="component" value="Chromosome"/>
</dbReference>
<dbReference type="PROSITE" id="PS50850">
    <property type="entry name" value="MFS"/>
    <property type="match status" value="1"/>
</dbReference>
<feature type="transmembrane region" description="Helical" evidence="5">
    <location>
        <begin position="99"/>
        <end position="117"/>
    </location>
</feature>
<dbReference type="PANTHER" id="PTHR23514:SF13">
    <property type="entry name" value="INNER MEMBRANE PROTEIN YBJJ"/>
    <property type="match status" value="1"/>
</dbReference>
<gene>
    <name evidence="7" type="ORF">WJU16_18820</name>
</gene>
<evidence type="ECO:0000256" key="1">
    <source>
        <dbReference type="ARBA" id="ARBA00004141"/>
    </source>
</evidence>
<dbReference type="InterPro" id="IPR036259">
    <property type="entry name" value="MFS_trans_sf"/>
</dbReference>
<dbReference type="SUPFAM" id="SSF103473">
    <property type="entry name" value="MFS general substrate transporter"/>
    <property type="match status" value="1"/>
</dbReference>
<protein>
    <submittedName>
        <fullName evidence="7">MFS transporter</fullName>
    </submittedName>
</protein>
<dbReference type="EMBL" id="CP149822">
    <property type="protein sequence ID" value="WZN40034.1"/>
    <property type="molecule type" value="Genomic_DNA"/>
</dbReference>
<feature type="transmembrane region" description="Helical" evidence="5">
    <location>
        <begin position="242"/>
        <end position="258"/>
    </location>
</feature>
<accession>A0ABZ2YKV8</accession>
<evidence type="ECO:0000256" key="2">
    <source>
        <dbReference type="ARBA" id="ARBA00022692"/>
    </source>
</evidence>
<evidence type="ECO:0000313" key="7">
    <source>
        <dbReference type="EMBL" id="WZN40034.1"/>
    </source>
</evidence>
<feature type="transmembrane region" description="Helical" evidence="5">
    <location>
        <begin position="355"/>
        <end position="374"/>
    </location>
</feature>
<dbReference type="CDD" id="cd17393">
    <property type="entry name" value="MFS_MosC_like"/>
    <property type="match status" value="1"/>
</dbReference>
<evidence type="ECO:0000313" key="8">
    <source>
        <dbReference type="Proteomes" id="UP001485459"/>
    </source>
</evidence>
<evidence type="ECO:0000256" key="5">
    <source>
        <dbReference type="SAM" id="Phobius"/>
    </source>
</evidence>
<comment type="subcellular location">
    <subcellularLocation>
        <location evidence="1">Membrane</location>
        <topology evidence="1">Multi-pass membrane protein</topology>
    </subcellularLocation>
</comment>
<keyword evidence="3 5" id="KW-1133">Transmembrane helix</keyword>
<evidence type="ECO:0000259" key="6">
    <source>
        <dbReference type="PROSITE" id="PS50850"/>
    </source>
</evidence>
<evidence type="ECO:0000256" key="3">
    <source>
        <dbReference type="ARBA" id="ARBA00022989"/>
    </source>
</evidence>
<organism evidence="7 8">
    <name type="scientific">Chitinophaga pollutisoli</name>
    <dbReference type="NCBI Taxonomy" id="3133966"/>
    <lineage>
        <taxon>Bacteria</taxon>
        <taxon>Pseudomonadati</taxon>
        <taxon>Bacteroidota</taxon>
        <taxon>Chitinophagia</taxon>
        <taxon>Chitinophagales</taxon>
        <taxon>Chitinophagaceae</taxon>
        <taxon>Chitinophaga</taxon>
    </lineage>
</organism>
<proteinExistence type="predicted"/>
<keyword evidence="4 5" id="KW-0472">Membrane</keyword>
<feature type="transmembrane region" description="Helical" evidence="5">
    <location>
        <begin position="270"/>
        <end position="288"/>
    </location>
</feature>
<keyword evidence="8" id="KW-1185">Reference proteome</keyword>
<feature type="transmembrane region" description="Helical" evidence="5">
    <location>
        <begin position="163"/>
        <end position="184"/>
    </location>
</feature>
<dbReference type="Pfam" id="PF07690">
    <property type="entry name" value="MFS_1"/>
    <property type="match status" value="1"/>
</dbReference>
<dbReference type="Gene3D" id="1.20.1250.20">
    <property type="entry name" value="MFS general substrate transporter like domains"/>
    <property type="match status" value="1"/>
</dbReference>